<reference evidence="1 4" key="3">
    <citation type="journal article" date="2019" name="Nat. Med.">
        <title>A library of human gut bacterial isolates paired with longitudinal multiomics data enables mechanistic microbiome research.</title>
        <authorList>
            <person name="Poyet M."/>
            <person name="Groussin M."/>
            <person name="Gibbons S.M."/>
            <person name="Avila-Pacheco J."/>
            <person name="Jiang X."/>
            <person name="Kearney S.M."/>
            <person name="Perrotta A.R."/>
            <person name="Berdy B."/>
            <person name="Zhao S."/>
            <person name="Lieberman T.D."/>
            <person name="Swanson P.K."/>
            <person name="Smith M."/>
            <person name="Roesemann S."/>
            <person name="Alexander J.E."/>
            <person name="Rich S.A."/>
            <person name="Livny J."/>
            <person name="Vlamakis H."/>
            <person name="Clish C."/>
            <person name="Bullock K."/>
            <person name="Deik A."/>
            <person name="Scott J."/>
            <person name="Pierce K.A."/>
            <person name="Xavier R.J."/>
            <person name="Alm E.J."/>
        </authorList>
    </citation>
    <scope>NUCLEOTIDE SEQUENCE [LARGE SCALE GENOMIC DNA]</scope>
    <source>
        <strain evidence="1 4">BIOML-A204</strain>
    </source>
</reference>
<accession>A0A1Y3QW46</accession>
<dbReference type="InterPro" id="IPR007351">
    <property type="entry name" value="YjbR"/>
</dbReference>
<dbReference type="Gene3D" id="3.90.1150.30">
    <property type="match status" value="1"/>
</dbReference>
<dbReference type="EMBL" id="VVUY01000007">
    <property type="protein sequence ID" value="KAA2560439.1"/>
    <property type="molecule type" value="Genomic_DNA"/>
</dbReference>
<dbReference type="OrthoDB" id="9789813at2"/>
<dbReference type="InterPro" id="IPR058532">
    <property type="entry name" value="YjbR/MT2646/Rv2570-like"/>
</dbReference>
<protein>
    <submittedName>
        <fullName evidence="1">MmcQ/YjbR family DNA-binding protein</fullName>
    </submittedName>
</protein>
<dbReference type="RefSeq" id="WP_087402989.1">
    <property type="nucleotide sequence ID" value="NZ_DAWEOI010000009.1"/>
</dbReference>
<dbReference type="PANTHER" id="PTHR35145">
    <property type="entry name" value="CYTOPLASMIC PROTEIN-RELATED"/>
    <property type="match status" value="1"/>
</dbReference>
<dbReference type="GO" id="GO:0003677">
    <property type="term" value="F:DNA binding"/>
    <property type="evidence" value="ECO:0007669"/>
    <property type="project" value="UniProtKB-KW"/>
</dbReference>
<evidence type="ECO:0000313" key="1">
    <source>
        <dbReference type="EMBL" id="KAA2560439.1"/>
    </source>
</evidence>
<evidence type="ECO:0000313" key="2">
    <source>
        <dbReference type="EMBL" id="OUN02617.1"/>
    </source>
</evidence>
<reference evidence="2" key="2">
    <citation type="journal article" date="2018" name="BMC Genomics">
        <title>Whole genome sequencing and function prediction of 133 gut anaerobes isolated from chicken caecum in pure cultures.</title>
        <authorList>
            <person name="Medvecky M."/>
            <person name="Cejkova D."/>
            <person name="Polansky O."/>
            <person name="Karasova D."/>
            <person name="Kubasova T."/>
            <person name="Cizek A."/>
            <person name="Rychlik I."/>
        </authorList>
    </citation>
    <scope>NUCLEOTIDE SEQUENCE</scope>
    <source>
        <strain evidence="2">An90</strain>
    </source>
</reference>
<dbReference type="PANTHER" id="PTHR35145:SF1">
    <property type="entry name" value="CYTOPLASMIC PROTEIN"/>
    <property type="match status" value="1"/>
</dbReference>
<dbReference type="SUPFAM" id="SSF142906">
    <property type="entry name" value="YjbR-like"/>
    <property type="match status" value="1"/>
</dbReference>
<dbReference type="Pfam" id="PF04237">
    <property type="entry name" value="YjbR"/>
    <property type="match status" value="1"/>
</dbReference>
<gene>
    <name evidence="2" type="ORF">B5G41_11270</name>
    <name evidence="1" type="ORF">F2S36_10010</name>
</gene>
<dbReference type="Proteomes" id="UP000195772">
    <property type="component" value="Unassembled WGS sequence"/>
</dbReference>
<dbReference type="eggNOG" id="COG2315">
    <property type="taxonomic scope" value="Bacteria"/>
</dbReference>
<name>A0A1Y3QW46_9BACT</name>
<comment type="caution">
    <text evidence="2">The sequence shown here is derived from an EMBL/GenBank/DDBJ whole genome shotgun (WGS) entry which is preliminary data.</text>
</comment>
<proteinExistence type="predicted"/>
<sequence>MGNDWTKDFGFAREEIFRSEETLRTIRHIRASWGGEPEFLWEKFPDYAVFRRQDNAKWYAVILTVQAGKLGLADEGRTEILDIRADAETMARSLDFEHYFPGYHMNKRTWLTVRLDGSVPFGEIAPLIARSYELAGKK</sequence>
<dbReference type="EMBL" id="NFHB01000007">
    <property type="protein sequence ID" value="OUN02617.1"/>
    <property type="molecule type" value="Genomic_DNA"/>
</dbReference>
<keyword evidence="1" id="KW-0238">DNA-binding</keyword>
<reference evidence="3" key="1">
    <citation type="submission" date="2017-04" db="EMBL/GenBank/DDBJ databases">
        <title>Function of individual gut microbiota members based on whole genome sequencing of pure cultures obtained from chicken caecum.</title>
        <authorList>
            <person name="Medvecky M."/>
            <person name="Cejkova D."/>
            <person name="Polansky O."/>
            <person name="Karasova D."/>
            <person name="Kubasova T."/>
            <person name="Cizek A."/>
            <person name="Rychlik I."/>
        </authorList>
    </citation>
    <scope>NUCLEOTIDE SEQUENCE [LARGE SCALE GENOMIC DNA]</scope>
    <source>
        <strain evidence="3">An90</strain>
    </source>
</reference>
<evidence type="ECO:0000313" key="3">
    <source>
        <dbReference type="Proteomes" id="UP000195772"/>
    </source>
</evidence>
<evidence type="ECO:0000313" key="4">
    <source>
        <dbReference type="Proteomes" id="UP000323119"/>
    </source>
</evidence>
<dbReference type="InterPro" id="IPR038056">
    <property type="entry name" value="YjbR-like_sf"/>
</dbReference>
<dbReference type="AlphaFoldDB" id="A0A1Y3QW46"/>
<dbReference type="Proteomes" id="UP000323119">
    <property type="component" value="Unassembled WGS sequence"/>
</dbReference>
<organism evidence="2 3">
    <name type="scientific">Alistipes onderdonkii</name>
    <dbReference type="NCBI Taxonomy" id="328813"/>
    <lineage>
        <taxon>Bacteria</taxon>
        <taxon>Pseudomonadati</taxon>
        <taxon>Bacteroidota</taxon>
        <taxon>Bacteroidia</taxon>
        <taxon>Bacteroidales</taxon>
        <taxon>Rikenellaceae</taxon>
        <taxon>Alistipes</taxon>
    </lineage>
</organism>